<evidence type="ECO:0000313" key="2">
    <source>
        <dbReference type="EMBL" id="ELR22219.1"/>
    </source>
</evidence>
<feature type="compositionally biased region" description="Gly residues" evidence="1">
    <location>
        <begin position="193"/>
        <end position="206"/>
    </location>
</feature>
<dbReference type="InterPro" id="IPR011990">
    <property type="entry name" value="TPR-like_helical_dom_sf"/>
</dbReference>
<proteinExistence type="predicted"/>
<feature type="region of interest" description="Disordered" evidence="1">
    <location>
        <begin position="222"/>
        <end position="268"/>
    </location>
</feature>
<dbReference type="Gene3D" id="1.25.40.10">
    <property type="entry name" value="Tetratricopeptide repeat domain"/>
    <property type="match status" value="2"/>
</dbReference>
<dbReference type="RefSeq" id="XP_004348733.1">
    <property type="nucleotide sequence ID" value="XM_004348683.1"/>
</dbReference>
<feature type="compositionally biased region" description="Basic and acidic residues" evidence="1">
    <location>
        <begin position="1870"/>
        <end position="1881"/>
    </location>
</feature>
<dbReference type="OrthoDB" id="18070at2759"/>
<feature type="region of interest" description="Disordered" evidence="1">
    <location>
        <begin position="1863"/>
        <end position="1896"/>
    </location>
</feature>
<dbReference type="GO" id="GO:0031124">
    <property type="term" value="P:mRNA 3'-end processing"/>
    <property type="evidence" value="ECO:0007669"/>
    <property type="project" value="TreeGrafter"/>
</dbReference>
<evidence type="ECO:0000313" key="3">
    <source>
        <dbReference type="Proteomes" id="UP000011083"/>
    </source>
</evidence>
<accession>L8H9M9</accession>
<feature type="region of interest" description="Disordered" evidence="1">
    <location>
        <begin position="1514"/>
        <end position="1564"/>
    </location>
</feature>
<keyword evidence="3" id="KW-1185">Reference proteome</keyword>
<feature type="compositionally biased region" description="Acidic residues" evidence="1">
    <location>
        <begin position="166"/>
        <end position="186"/>
    </location>
</feature>
<dbReference type="GO" id="GO:0000993">
    <property type="term" value="F:RNA polymerase II complex binding"/>
    <property type="evidence" value="ECO:0007669"/>
    <property type="project" value="TreeGrafter"/>
</dbReference>
<feature type="compositionally biased region" description="Acidic residues" evidence="1">
    <location>
        <begin position="1"/>
        <end position="22"/>
    </location>
</feature>
<feature type="compositionally biased region" description="Low complexity" evidence="1">
    <location>
        <begin position="1544"/>
        <end position="1564"/>
    </location>
</feature>
<sequence length="2442" mass="263514">MEGWEEDFVISSGSDEEAEDEPLQVIGVRADPTNGESWDSDFDFSDDEGPAALGLNHVTAAAVKPSRDGVAGPPAALGSGSVAVAAVAEGLASESSSETGAWGQLVAGLEALLATLPPPPAAPAAGASAAAAETSDDEDWDQELLATAAADAPLTLRKQGPHIVEDDGEEEWERDIVIEDSDDDDGATNAKNAGGGGAGVGGGAVGGLVADDNNELVIEDSDDDEAAGRSGGAAAAAAAKGAEQSGSREQRSGTVLPSPLKPDPWNTDLENHEAQLSEAQSNGDKAGEVRAHRDIADLYKQKAQWHKALASLKAAHKLVVRMRAQAKDGPDQTEAELLYEIGETARSGGDMLEAEEYLHKALEASHKLADPLYQLGLSSAASHRPLRATVCFSNQLKSLAPTQDWDGFAKGCLEIGKILKTSGHTELARSFLDRAVNYALAKSIKEEALALLRSIPRITRRATAESDSGDAEDKDEADNESESESDWEAELNLSDSDTAPSGRKLGLDLDGMDAQGEMARKPTEESVRGTLPPRYKLNTDDDQHVEIQKSVLMWIGVLALPTNLRFPKPTFLYSLRTKEGESYLHERELVSWLETIVTKRPLVLTDQILTITSAEFCASVAAYEKFSEDWVRAYTDFCCTSYAQRKRDECWATLRHFFGAYGDRKHDASSAAPLPQEVDSILLLVNLAAKMWTDDKEKEFAGFLKTVRKFLPQAASLLALIHTETHSHHGGGEKFGVVARFLDIYQRTNAAAAPTTAAPLVSGIYGGVLDNTYLQAIALTDLHLHLNYISPLTTLKLQSEEATEYHEQTCTVNDYQSDGEMEEEAPMEGAEDDWWADEDGAGAGGSASGDDSERASLTVDVFDSDVRAKELQDLYLRLPLGWYKAKAAYALGNFYVGSAESAAGSAEETALGERLLFEAVYILDRCPNASEGCSAIASELGTNALLSYAAVLMRNYKYIYAIRAYHSALVCLHLRNKRDAYYSLLHQLAEVSRAHNDHPRSLDYLHQMLQKYTEEGKINEILYVSDMLSKQYSEIGLYTHAEAHIQMAYELLEAQGGGADARKLRVVLDAATLYLESGQLNRAIELLSHLILLHQLHVQELGREKYRGALTLLAEAYIKKRWFAETQCVLDRLAKEPLHPFRPTTDTAFDPGMRESSKYWHLRASNYMQGSLHGEALACVDLAIRACSKQSLGLLGRYYYLRGKILQEIIRNPPQMPTTLPAPNLDEDTVRYILYLGEKGRPTVEPTLYTCPGDVLQEAVSSLDRAYDYFLAVGDDLQLSKTLSRIAEVYLDHLFVHVALLRVPYEERARLTSFSLSDMARKPGTMDDEEEEGKDVFISFDTIEGPAETCLDICAETCNVMLMLTGYMNMAELRYLQDSIGDSLAFWRECKDQFLLLFMDGSRFMADNAPPTLLGRALQLVKRLLRFMLCFDVELINKWLTSAFFNVAVGQNLMLIDAYLLLERELEQTRKRSYNLRLPTDADAPSALAQVTRLICTPAHKDLNGVIGHKRKRYPSFTSRDGGNLNFDSVDDEEKQKNGVTTPSQSSSSSTSGGASASSSSSSQSSSAEASAAAASALAASSVGEGGGAWGKLRWIKNCINKYVNGRMSQEEMLATNRASLRALAREQHQARLLRRQNNRQPLNGEGKVGAQPVTFGKKLGKGVSIRGRGTFMRLLQEKRSSSYAFNELIVQRPALSQLVYMFVLDNALVAYVPASGKKRIQQLAGRVEASGPMSNEEKGELPVSVHLMVDEAESVNFTISPGASLDALVRQLYAHRDWQSRSDIGAPATTDSPLPSPLSSSPPELTPKRERSTSGNKHNKFGSVSKALQLQPRIQFRQASASFYPLFQQWLEFFGQKETFQPLPGSSGAEKERTPMEKIGKRGHRRSKSSTFTAPALSNSSDGVAFNPAAGAVPPCVFLAKRVYAAESGEGAGAGGSGSRAAGSGSGFVPLCELMKSPLSDCFSAKEIATATQACPLRLYLYFADSAPSLTHLTSPSAGAPAASRKICFSEVTLAYLASLVSHPPPPGLLHKIKTKADEPLAPLPELAHSALGELTSVFSSVLEIMPASGQSSAGIVPVDLPVAKSTSGFFSARFRRFTSSSSHGLPAATRAISATPPVIIPWELLLHDAVVRSFSLHGLLHSPALKPRKLLRGEGPASMSVSAAALAAMGQQIPRFVLAFSHLAPAHHHAAMVLPSPGGGPSSALITASPVPVTARGSRERGGGGPGSEARFDDEAEGRQVEWVVGNALHGLRVWPEGPVYGSEAGFGWPHACALTATPKLVSKYRKKLRSLAFVDLAPVIAAAAATSATPSALAEAVVGGAGDSGARAGEWSVCLMGYGELVDGHPLVTELARRGCTLLFVPPSHVKEMAERLSKLGDALRASRMRPGMGTAGAVPPSLPYLLLAAMSGFHEEFLLPIAIINPPSATTTATTSPAVTGK</sequence>
<dbReference type="KEGG" id="acan:ACA1_035490"/>
<dbReference type="PANTHER" id="PTHR12460">
    <property type="entry name" value="CYCLIN-DEPENDENT KINASE INHIBITOR-RELATED PROTEIN"/>
    <property type="match status" value="1"/>
</dbReference>
<dbReference type="Proteomes" id="UP000011083">
    <property type="component" value="Unassembled WGS sequence"/>
</dbReference>
<feature type="compositionally biased region" description="Acidic residues" evidence="1">
    <location>
        <begin position="38"/>
        <end position="49"/>
    </location>
</feature>
<feature type="region of interest" description="Disordered" evidence="1">
    <location>
        <begin position="1"/>
        <end position="49"/>
    </location>
</feature>
<dbReference type="SMART" id="SM00028">
    <property type="entry name" value="TPR"/>
    <property type="match status" value="3"/>
</dbReference>
<feature type="region of interest" description="Disordered" evidence="1">
    <location>
        <begin position="164"/>
        <end position="206"/>
    </location>
</feature>
<dbReference type="VEuPathDB" id="AmoebaDB:ACA1_035490"/>
<feature type="compositionally biased region" description="Low complexity" evidence="1">
    <location>
        <begin position="123"/>
        <end position="133"/>
    </location>
</feature>
<gene>
    <name evidence="2" type="ORF">ACA1_035490</name>
</gene>
<evidence type="ECO:0000256" key="1">
    <source>
        <dbReference type="SAM" id="MobiDB-lite"/>
    </source>
</evidence>
<dbReference type="InterPro" id="IPR019734">
    <property type="entry name" value="TPR_rpt"/>
</dbReference>
<feature type="compositionally biased region" description="Low complexity" evidence="1">
    <location>
        <begin position="232"/>
        <end position="245"/>
    </location>
</feature>
<dbReference type="SUPFAM" id="SSF48452">
    <property type="entry name" value="TPR-like"/>
    <property type="match status" value="2"/>
</dbReference>
<feature type="compositionally biased region" description="Acidic residues" evidence="1">
    <location>
        <begin position="817"/>
        <end position="840"/>
    </location>
</feature>
<dbReference type="GeneID" id="14923147"/>
<dbReference type="PANTHER" id="PTHR12460:SF0">
    <property type="entry name" value="CID DOMAIN-CONTAINING PROTEIN-RELATED"/>
    <property type="match status" value="1"/>
</dbReference>
<feature type="region of interest" description="Disordered" evidence="1">
    <location>
        <begin position="1782"/>
        <end position="1825"/>
    </location>
</feature>
<reference evidence="2 3" key="1">
    <citation type="journal article" date="2013" name="Genome Biol.">
        <title>Genome of Acanthamoeba castellanii highlights extensive lateral gene transfer and early evolution of tyrosine kinase signaling.</title>
        <authorList>
            <person name="Clarke M."/>
            <person name="Lohan A.J."/>
            <person name="Liu B."/>
            <person name="Lagkouvardos I."/>
            <person name="Roy S."/>
            <person name="Zafar N."/>
            <person name="Bertelli C."/>
            <person name="Schilde C."/>
            <person name="Kianianmomeni A."/>
            <person name="Burglin T.R."/>
            <person name="Frech C."/>
            <person name="Turcotte B."/>
            <person name="Kopec K.O."/>
            <person name="Synnott J.M."/>
            <person name="Choo C."/>
            <person name="Paponov I."/>
            <person name="Finkler A."/>
            <person name="Soon Heng Tan C."/>
            <person name="Hutchins A.P."/>
            <person name="Weinmeier T."/>
            <person name="Rattei T."/>
            <person name="Chu J.S."/>
            <person name="Gimenez G."/>
            <person name="Irimia M."/>
            <person name="Rigden D.J."/>
            <person name="Fitzpatrick D.A."/>
            <person name="Lorenzo-Morales J."/>
            <person name="Bateman A."/>
            <person name="Chiu C.H."/>
            <person name="Tang P."/>
            <person name="Hegemann P."/>
            <person name="Fromm H."/>
            <person name="Raoult D."/>
            <person name="Greub G."/>
            <person name="Miranda-Saavedra D."/>
            <person name="Chen N."/>
            <person name="Nash P."/>
            <person name="Ginger M.L."/>
            <person name="Horn M."/>
            <person name="Schaap P."/>
            <person name="Caler L."/>
            <person name="Loftus B."/>
        </authorList>
    </citation>
    <scope>NUCLEOTIDE SEQUENCE [LARGE SCALE GENOMIC DNA]</scope>
    <source>
        <strain evidence="2 3">Neff</strain>
    </source>
</reference>
<feature type="region of interest" description="Disordered" evidence="1">
    <location>
        <begin position="2216"/>
        <end position="2238"/>
    </location>
</feature>
<protein>
    <submittedName>
        <fullName evidence="2">Tetratricopeptide repeat domain containing protein</fullName>
    </submittedName>
</protein>
<feature type="compositionally biased region" description="Acidic residues" evidence="1">
    <location>
        <begin position="467"/>
        <end position="489"/>
    </location>
</feature>
<feature type="region of interest" description="Disordered" evidence="1">
    <location>
        <begin position="120"/>
        <end position="140"/>
    </location>
</feature>
<feature type="region of interest" description="Disordered" evidence="1">
    <location>
        <begin position="815"/>
        <end position="852"/>
    </location>
</feature>
<dbReference type="STRING" id="1257118.L8H9M9"/>
<organism evidence="2 3">
    <name type="scientific">Acanthamoeba castellanii (strain ATCC 30010 / Neff)</name>
    <dbReference type="NCBI Taxonomy" id="1257118"/>
    <lineage>
        <taxon>Eukaryota</taxon>
        <taxon>Amoebozoa</taxon>
        <taxon>Discosea</taxon>
        <taxon>Longamoebia</taxon>
        <taxon>Centramoebida</taxon>
        <taxon>Acanthamoebidae</taxon>
        <taxon>Acanthamoeba</taxon>
    </lineage>
</organism>
<dbReference type="EMBL" id="KB007886">
    <property type="protein sequence ID" value="ELR22219.1"/>
    <property type="molecule type" value="Genomic_DNA"/>
</dbReference>
<name>L8H9M9_ACACF</name>
<feature type="region of interest" description="Disordered" evidence="1">
    <location>
        <begin position="461"/>
        <end position="509"/>
    </location>
</feature>